<sequence>MLDQVSSNACLLQYVPKVTTGSMRTKLMISLACNSEKCNHWKVVGFRDGFVCYVAEWWGGSARAGFKSPLCPESERVADPLSSR</sequence>
<evidence type="ECO:0000313" key="1">
    <source>
        <dbReference type="EMBL" id="MBX58217.1"/>
    </source>
</evidence>
<dbReference type="AlphaFoldDB" id="A0A2P2PU07"/>
<dbReference type="EMBL" id="GGEC01077733">
    <property type="protein sequence ID" value="MBX58217.1"/>
    <property type="molecule type" value="Transcribed_RNA"/>
</dbReference>
<protein>
    <submittedName>
        <fullName evidence="1">Uncharacterized protein</fullName>
    </submittedName>
</protein>
<name>A0A2P2PU07_RHIMU</name>
<reference evidence="1" key="1">
    <citation type="submission" date="2018-02" db="EMBL/GenBank/DDBJ databases">
        <title>Rhizophora mucronata_Transcriptome.</title>
        <authorList>
            <person name="Meera S.P."/>
            <person name="Sreeshan A."/>
            <person name="Augustine A."/>
        </authorList>
    </citation>
    <scope>NUCLEOTIDE SEQUENCE</scope>
    <source>
        <tissue evidence="1">Leaf</tissue>
    </source>
</reference>
<proteinExistence type="predicted"/>
<organism evidence="1">
    <name type="scientific">Rhizophora mucronata</name>
    <name type="common">Asiatic mangrove</name>
    <dbReference type="NCBI Taxonomy" id="61149"/>
    <lineage>
        <taxon>Eukaryota</taxon>
        <taxon>Viridiplantae</taxon>
        <taxon>Streptophyta</taxon>
        <taxon>Embryophyta</taxon>
        <taxon>Tracheophyta</taxon>
        <taxon>Spermatophyta</taxon>
        <taxon>Magnoliopsida</taxon>
        <taxon>eudicotyledons</taxon>
        <taxon>Gunneridae</taxon>
        <taxon>Pentapetalae</taxon>
        <taxon>rosids</taxon>
        <taxon>fabids</taxon>
        <taxon>Malpighiales</taxon>
        <taxon>Rhizophoraceae</taxon>
        <taxon>Rhizophora</taxon>
    </lineage>
</organism>
<accession>A0A2P2PU07</accession>